<name>A0ACB9SQV6_HOLOL</name>
<dbReference type="EMBL" id="CM043023">
    <property type="protein sequence ID" value="KAI4454535.1"/>
    <property type="molecule type" value="Genomic_DNA"/>
</dbReference>
<sequence>MNTLGLSLIMRMGCICTRESLNINGVKYNVKEHLGEGLKSLSKDYMSTKEILRIFLGICDGAKYLHNFKPEPLAHRDLKTSNVCLSDDMTPVIMDLGSMAPAKVQVCGSQDAQKLQDIAAERCSMPYRARNYLT</sequence>
<accession>A0ACB9SQV6</accession>
<protein>
    <submittedName>
        <fullName evidence="1">Serine/threonine-protein kinase 16</fullName>
    </submittedName>
</protein>
<dbReference type="Proteomes" id="UP001056778">
    <property type="component" value="Chromosome 9"/>
</dbReference>
<gene>
    <name evidence="1" type="ORF">MML48_9g00021697</name>
</gene>
<keyword evidence="2" id="KW-1185">Reference proteome</keyword>
<reference evidence="1" key="1">
    <citation type="submission" date="2022-04" db="EMBL/GenBank/DDBJ databases">
        <title>Chromosome-scale genome assembly of Holotrichia oblita Faldermann.</title>
        <authorList>
            <person name="Rongchong L."/>
        </authorList>
    </citation>
    <scope>NUCLEOTIDE SEQUENCE</scope>
    <source>
        <strain evidence="1">81SQS9</strain>
    </source>
</reference>
<proteinExistence type="predicted"/>
<keyword evidence="1" id="KW-0808">Transferase</keyword>
<comment type="caution">
    <text evidence="1">The sequence shown here is derived from an EMBL/GenBank/DDBJ whole genome shotgun (WGS) entry which is preliminary data.</text>
</comment>
<organism evidence="1 2">
    <name type="scientific">Holotrichia oblita</name>
    <name type="common">Chafer beetle</name>
    <dbReference type="NCBI Taxonomy" id="644536"/>
    <lineage>
        <taxon>Eukaryota</taxon>
        <taxon>Metazoa</taxon>
        <taxon>Ecdysozoa</taxon>
        <taxon>Arthropoda</taxon>
        <taxon>Hexapoda</taxon>
        <taxon>Insecta</taxon>
        <taxon>Pterygota</taxon>
        <taxon>Neoptera</taxon>
        <taxon>Endopterygota</taxon>
        <taxon>Coleoptera</taxon>
        <taxon>Polyphaga</taxon>
        <taxon>Scarabaeiformia</taxon>
        <taxon>Scarabaeidae</taxon>
        <taxon>Melolonthinae</taxon>
        <taxon>Holotrichia</taxon>
    </lineage>
</organism>
<evidence type="ECO:0000313" key="1">
    <source>
        <dbReference type="EMBL" id="KAI4454535.1"/>
    </source>
</evidence>
<evidence type="ECO:0000313" key="2">
    <source>
        <dbReference type="Proteomes" id="UP001056778"/>
    </source>
</evidence>
<keyword evidence="1" id="KW-0418">Kinase</keyword>